<dbReference type="Proteomes" id="UP000297703">
    <property type="component" value="Unassembled WGS sequence"/>
</dbReference>
<sequence>MPGASRVELQGAATCCPGHRQGQSRKVRGAAGGARGRDLTPNSGRDGPLCPEYCWSTGTTGPYNSPPLATGTRDHRLMKGKSEMTFDKIYGTKNCLIVMELDTGNSPASGT</sequence>
<evidence type="ECO:0000256" key="1">
    <source>
        <dbReference type="SAM" id="MobiDB-lite"/>
    </source>
</evidence>
<reference evidence="2 3" key="2">
    <citation type="submission" date="2019-04" db="EMBL/GenBank/DDBJ databases">
        <title>The genome sequence of big-headed turtle.</title>
        <authorList>
            <person name="Gong S."/>
        </authorList>
    </citation>
    <scope>NUCLEOTIDE SEQUENCE [LARGE SCALE GENOMIC DNA]</scope>
    <source>
        <strain evidence="2">DO16091913</strain>
        <tissue evidence="2">Muscle</tissue>
    </source>
</reference>
<comment type="caution">
    <text evidence="2">The sequence shown here is derived from an EMBL/GenBank/DDBJ whole genome shotgun (WGS) entry which is preliminary data.</text>
</comment>
<feature type="region of interest" description="Disordered" evidence="1">
    <location>
        <begin position="1"/>
        <end position="45"/>
    </location>
</feature>
<keyword evidence="3" id="KW-1185">Reference proteome</keyword>
<dbReference type="AlphaFoldDB" id="A0A4D9EGU2"/>
<evidence type="ECO:0000313" key="3">
    <source>
        <dbReference type="Proteomes" id="UP000297703"/>
    </source>
</evidence>
<accession>A0A4D9EGU2</accession>
<reference evidence="2 3" key="1">
    <citation type="submission" date="2019-04" db="EMBL/GenBank/DDBJ databases">
        <title>Draft genome of the big-headed turtle Platysternon megacephalum.</title>
        <authorList>
            <person name="Gong S."/>
        </authorList>
    </citation>
    <scope>NUCLEOTIDE SEQUENCE [LARGE SCALE GENOMIC DNA]</scope>
    <source>
        <strain evidence="2">DO16091913</strain>
        <tissue evidence="2">Muscle</tissue>
    </source>
</reference>
<gene>
    <name evidence="2" type="ORF">DR999_PMT07294</name>
</gene>
<dbReference type="EMBL" id="QXTE01000050">
    <property type="protein sequence ID" value="TFK09717.1"/>
    <property type="molecule type" value="Genomic_DNA"/>
</dbReference>
<evidence type="ECO:0000313" key="2">
    <source>
        <dbReference type="EMBL" id="TFK09717.1"/>
    </source>
</evidence>
<proteinExistence type="predicted"/>
<protein>
    <submittedName>
        <fullName evidence="2">SHC SH2 domain-binding protein 1</fullName>
    </submittedName>
</protein>
<name>A0A4D9EGU2_9SAUR</name>
<organism evidence="2 3">
    <name type="scientific">Platysternon megacephalum</name>
    <name type="common">big-headed turtle</name>
    <dbReference type="NCBI Taxonomy" id="55544"/>
    <lineage>
        <taxon>Eukaryota</taxon>
        <taxon>Metazoa</taxon>
        <taxon>Chordata</taxon>
        <taxon>Craniata</taxon>
        <taxon>Vertebrata</taxon>
        <taxon>Euteleostomi</taxon>
        <taxon>Archelosauria</taxon>
        <taxon>Testudinata</taxon>
        <taxon>Testudines</taxon>
        <taxon>Cryptodira</taxon>
        <taxon>Durocryptodira</taxon>
        <taxon>Testudinoidea</taxon>
        <taxon>Platysternidae</taxon>
        <taxon>Platysternon</taxon>
    </lineage>
</organism>